<feature type="signal peptide" evidence="1">
    <location>
        <begin position="1"/>
        <end position="24"/>
    </location>
</feature>
<keyword evidence="1" id="KW-0732">Signal</keyword>
<proteinExistence type="predicted"/>
<organism evidence="2 3">
    <name type="scientific">Coccidioides posadasii RMSCC 3488</name>
    <dbReference type="NCBI Taxonomy" id="454284"/>
    <lineage>
        <taxon>Eukaryota</taxon>
        <taxon>Fungi</taxon>
        <taxon>Dikarya</taxon>
        <taxon>Ascomycota</taxon>
        <taxon>Pezizomycotina</taxon>
        <taxon>Eurotiomycetes</taxon>
        <taxon>Eurotiomycetidae</taxon>
        <taxon>Onygenales</taxon>
        <taxon>Onygenaceae</taxon>
        <taxon>Coccidioides</taxon>
    </lineage>
</organism>
<dbReference type="AlphaFoldDB" id="A0A0J6FMW6"/>
<reference evidence="3" key="3">
    <citation type="journal article" date="2010" name="Genome Res.">
        <title>Population genomic sequencing of Coccidioides fungi reveals recent hybridization and transposon control.</title>
        <authorList>
            <person name="Neafsey D.E."/>
            <person name="Barker B.M."/>
            <person name="Sharpton T.J."/>
            <person name="Stajich J.E."/>
            <person name="Park D.J."/>
            <person name="Whiston E."/>
            <person name="Hung C.-Y."/>
            <person name="McMahan C."/>
            <person name="White J."/>
            <person name="Sykes S."/>
            <person name="Heiman D."/>
            <person name="Young S."/>
            <person name="Zeng Q."/>
            <person name="Abouelleil A."/>
            <person name="Aftuck L."/>
            <person name="Bessette D."/>
            <person name="Brown A."/>
            <person name="FitzGerald M."/>
            <person name="Lui A."/>
            <person name="Macdonald J.P."/>
            <person name="Priest M."/>
            <person name="Orbach M.J."/>
            <person name="Galgiani J.N."/>
            <person name="Kirkland T.N."/>
            <person name="Cole G.T."/>
            <person name="Birren B.W."/>
            <person name="Henn M.R."/>
            <person name="Taylor J.W."/>
            <person name="Rounsley S.D."/>
        </authorList>
    </citation>
    <scope>NUCLEOTIDE SEQUENCE [LARGE SCALE GENOMIC DNA]</scope>
    <source>
        <strain evidence="3">RMSCC 3488</strain>
    </source>
</reference>
<dbReference type="VEuPathDB" id="FungiDB:CPAG_08014"/>
<feature type="chain" id="PRO_5005271470" description="Secreted protein" evidence="1">
    <location>
        <begin position="25"/>
        <end position="154"/>
    </location>
</feature>
<accession>A0A0J6FMW6</accession>
<evidence type="ECO:0000313" key="3">
    <source>
        <dbReference type="Proteomes" id="UP000054567"/>
    </source>
</evidence>
<evidence type="ECO:0000313" key="2">
    <source>
        <dbReference type="EMBL" id="KMM71713.1"/>
    </source>
</evidence>
<name>A0A0J6FMW6_COCPO</name>
<gene>
    <name evidence="2" type="ORF">CPAG_08014</name>
</gene>
<reference evidence="3" key="2">
    <citation type="journal article" date="2009" name="Genome Res.">
        <title>Comparative genomic analyses of the human fungal pathogens Coccidioides and their relatives.</title>
        <authorList>
            <person name="Sharpton T.J."/>
            <person name="Stajich J.E."/>
            <person name="Rounsley S.D."/>
            <person name="Gardner M.J."/>
            <person name="Wortman J.R."/>
            <person name="Jordar V.S."/>
            <person name="Maiti R."/>
            <person name="Kodira C.D."/>
            <person name="Neafsey D.E."/>
            <person name="Zeng Q."/>
            <person name="Hung C.-Y."/>
            <person name="McMahan C."/>
            <person name="Muszewska A."/>
            <person name="Grynberg M."/>
            <person name="Mandel M.A."/>
            <person name="Kellner E.M."/>
            <person name="Barker B.M."/>
            <person name="Galgiani J.N."/>
            <person name="Orbach M.J."/>
            <person name="Kirkland T.N."/>
            <person name="Cole G.T."/>
            <person name="Henn M.R."/>
            <person name="Birren B.W."/>
            <person name="Taylor J.W."/>
        </authorList>
    </citation>
    <scope>NUCLEOTIDE SEQUENCE [LARGE SCALE GENOMIC DNA]</scope>
    <source>
        <strain evidence="3">RMSCC 3488</strain>
    </source>
</reference>
<protein>
    <recommendedName>
        <fullName evidence="4">Secreted protein</fullName>
    </recommendedName>
</protein>
<reference evidence="2 3" key="1">
    <citation type="submission" date="2007-06" db="EMBL/GenBank/DDBJ databases">
        <title>The Genome Sequence of Coccidioides posadasii RMSCC_3488.</title>
        <authorList>
            <consortium name="Coccidioides Genome Resources Consortium"/>
            <consortium name="The Broad Institute Genome Sequencing Platform"/>
            <person name="Henn M.R."/>
            <person name="Sykes S."/>
            <person name="Young S."/>
            <person name="Jaffe D."/>
            <person name="Berlin A."/>
            <person name="Alvarez P."/>
            <person name="Butler J."/>
            <person name="Gnerre S."/>
            <person name="Grabherr M."/>
            <person name="Mauceli E."/>
            <person name="Brockman W."/>
            <person name="Kodira C."/>
            <person name="Alvarado L."/>
            <person name="Zeng Q."/>
            <person name="Crawford M."/>
            <person name="Antoine C."/>
            <person name="Devon K."/>
            <person name="Galgiani J."/>
            <person name="Orsborn K."/>
            <person name="Lewis M.L."/>
            <person name="Nusbaum C."/>
            <person name="Galagan J."/>
            <person name="Birren B."/>
        </authorList>
    </citation>
    <scope>NUCLEOTIDE SEQUENCE [LARGE SCALE GENOMIC DNA]</scope>
    <source>
        <strain evidence="2 3">RMSCC 3488</strain>
    </source>
</reference>
<evidence type="ECO:0000256" key="1">
    <source>
        <dbReference type="SAM" id="SignalP"/>
    </source>
</evidence>
<dbReference type="Proteomes" id="UP000054567">
    <property type="component" value="Unassembled WGS sequence"/>
</dbReference>
<dbReference type="EMBL" id="DS268113">
    <property type="protein sequence ID" value="KMM71713.1"/>
    <property type="molecule type" value="Genomic_DNA"/>
</dbReference>
<sequence length="154" mass="17076">MRHAGPGWLGWLGLPFCWLAGGRSGRRLWLVPQQRSRNRAKKSVCTFFVDIELCKEYSAVTASVNRLMSYEWPAPPHWLSKAANLTGPNAPRAPCIRSTPNPLAVHAAPILLFPSFLQPPRSEFSFCCITCLPPPPTTTTSAARCNHRLALEPL</sequence>
<evidence type="ECO:0008006" key="4">
    <source>
        <dbReference type="Google" id="ProtNLM"/>
    </source>
</evidence>